<dbReference type="AlphaFoldDB" id="A0A5F7ZW84"/>
<sequence length="133" mass="14003">MLLPRLECSGMISVHCNLHLLGSSNSPASTSQVAGITGVCHDAQLIFAFLVEMGFHHIGQGGFELVTSSDSPASASQSAGITGVSHHTQLISHSLHLPLLPGTHVLLVNTDDSIHHSLDIPSIVNPFLMPRKG</sequence>
<dbReference type="PRINTS" id="PR02045">
    <property type="entry name" value="F138DOMAIN"/>
</dbReference>
<evidence type="ECO:0000313" key="1">
    <source>
        <dbReference type="Ensembl" id="ENSMMUP00000068887.1"/>
    </source>
</evidence>
<dbReference type="GeneTree" id="ENSGT01120000271815"/>
<dbReference type="Bgee" id="ENSMMUG00000051129">
    <property type="expression patterns" value="Expressed in ileum and 6 other cell types or tissues"/>
</dbReference>
<protein>
    <submittedName>
        <fullName evidence="1">Uncharacterized protein</fullName>
    </submittedName>
</protein>
<dbReference type="VEuPathDB" id="HostDB:ENSMMUG00000051129"/>
<reference evidence="1" key="2">
    <citation type="submission" date="2019-01" db="EMBL/GenBank/DDBJ databases">
        <authorList>
            <person name="Graves T."/>
            <person name="Eichler E.E."/>
            <person name="Wilson R.K."/>
        </authorList>
    </citation>
    <scope>NUCLEOTIDE SEQUENCE [LARGE SCALE GENOMIC DNA]</scope>
    <source>
        <strain evidence="1">17573</strain>
    </source>
</reference>
<dbReference type="Proteomes" id="UP000006718">
    <property type="component" value="Chromosome 10"/>
</dbReference>
<reference evidence="1" key="4">
    <citation type="submission" date="2025-09" db="UniProtKB">
        <authorList>
            <consortium name="Ensembl"/>
        </authorList>
    </citation>
    <scope>IDENTIFICATION</scope>
    <source>
        <strain evidence="1">17573</strain>
    </source>
</reference>
<keyword evidence="2" id="KW-1185">Reference proteome</keyword>
<reference evidence="1" key="3">
    <citation type="submission" date="2025-08" db="UniProtKB">
        <authorList>
            <consortium name="Ensembl"/>
        </authorList>
    </citation>
    <scope>IDENTIFICATION</scope>
    <source>
        <strain evidence="1">17573</strain>
    </source>
</reference>
<name>A0A5F7ZW84_MACMU</name>
<proteinExistence type="predicted"/>
<organism evidence="1 2">
    <name type="scientific">Macaca mulatta</name>
    <name type="common">Rhesus macaque</name>
    <dbReference type="NCBI Taxonomy" id="9544"/>
    <lineage>
        <taxon>Eukaryota</taxon>
        <taxon>Metazoa</taxon>
        <taxon>Chordata</taxon>
        <taxon>Craniata</taxon>
        <taxon>Vertebrata</taxon>
        <taxon>Euteleostomi</taxon>
        <taxon>Mammalia</taxon>
        <taxon>Eutheria</taxon>
        <taxon>Euarchontoglires</taxon>
        <taxon>Primates</taxon>
        <taxon>Haplorrhini</taxon>
        <taxon>Catarrhini</taxon>
        <taxon>Cercopithecidae</taxon>
        <taxon>Cercopithecinae</taxon>
        <taxon>Macaca</taxon>
    </lineage>
</organism>
<dbReference type="PANTHER" id="PTHR12138:SF133">
    <property type="entry name" value="SECRETED PROTEIN"/>
    <property type="match status" value="1"/>
</dbReference>
<evidence type="ECO:0000313" key="2">
    <source>
        <dbReference type="Proteomes" id="UP000006718"/>
    </source>
</evidence>
<dbReference type="InParanoid" id="A0A5F7ZW84"/>
<dbReference type="PANTHER" id="PTHR12138">
    <property type="entry name" value="PRIMATE-EXPANDED PROTEIN FAMILY"/>
    <property type="match status" value="1"/>
</dbReference>
<reference evidence="2" key="1">
    <citation type="journal article" date="2007" name="Science">
        <title>Evolutionary and biomedical insights from the rhesus macaque genome.</title>
        <authorList>
            <person name="Gibbs R.A."/>
            <person name="Rogers J."/>
            <person name="Katze M.G."/>
            <person name="Bumgarner R."/>
            <person name="Weinstock G.M."/>
            <person name="Mardis E.R."/>
            <person name="Remington K.A."/>
            <person name="Strausberg R.L."/>
            <person name="Venter J.C."/>
            <person name="Wilson R.K."/>
            <person name="Batzer M.A."/>
            <person name="Bustamante C.D."/>
            <person name="Eichler E.E."/>
            <person name="Hahn M.W."/>
            <person name="Hardison R.C."/>
            <person name="Makova K.D."/>
            <person name="Miller W."/>
            <person name="Milosavljevic A."/>
            <person name="Palermo R.E."/>
            <person name="Siepel A."/>
            <person name="Sikela J.M."/>
            <person name="Attaway T."/>
            <person name="Bell S."/>
            <person name="Bernard K.E."/>
            <person name="Buhay C.J."/>
            <person name="Chandrabose M.N."/>
            <person name="Dao M."/>
            <person name="Davis C."/>
            <person name="Delehaunty K.D."/>
            <person name="Ding Y."/>
            <person name="Dinh H.H."/>
            <person name="Dugan-Rocha S."/>
            <person name="Fulton L.A."/>
            <person name="Gabisi R.A."/>
            <person name="Garner T.T."/>
            <person name="Godfrey J."/>
            <person name="Hawes A.C."/>
            <person name="Hernandez J."/>
            <person name="Hines S."/>
            <person name="Holder M."/>
            <person name="Hume J."/>
            <person name="Jhangiani S.N."/>
            <person name="Joshi V."/>
            <person name="Khan Z.M."/>
            <person name="Kirkness E.F."/>
            <person name="Cree A."/>
            <person name="Fowler R.G."/>
            <person name="Lee S."/>
            <person name="Lewis L.R."/>
            <person name="Li Z."/>
            <person name="Liu Y.-S."/>
            <person name="Moore S.M."/>
            <person name="Muzny D."/>
            <person name="Nazareth L.V."/>
            <person name="Ngo D.N."/>
            <person name="Okwuonu G.O."/>
            <person name="Pai G."/>
            <person name="Parker D."/>
            <person name="Paul H.A."/>
            <person name="Pfannkoch C."/>
            <person name="Pohl C.S."/>
            <person name="Rogers Y.-H.C."/>
            <person name="Ruiz S.J."/>
            <person name="Sabo A."/>
            <person name="Santibanez J."/>
            <person name="Schneider B.W."/>
            <person name="Smith S.M."/>
            <person name="Sodergren E."/>
            <person name="Svatek A.F."/>
            <person name="Utterback T.R."/>
            <person name="Vattathil S."/>
            <person name="Warren W."/>
            <person name="White C.S."/>
            <person name="Chinwalla A.T."/>
            <person name="Feng Y."/>
            <person name="Halpern A.L."/>
            <person name="Hillier L.W."/>
            <person name="Huang X."/>
            <person name="Minx P."/>
            <person name="Nelson J.O."/>
            <person name="Pepin K.H."/>
            <person name="Qin X."/>
            <person name="Sutton G.G."/>
            <person name="Venter E."/>
            <person name="Walenz B.P."/>
            <person name="Wallis J.W."/>
            <person name="Worley K.C."/>
            <person name="Yang S.-P."/>
            <person name="Jones S.M."/>
            <person name="Marra M.A."/>
            <person name="Rocchi M."/>
            <person name="Schein J.E."/>
            <person name="Baertsch R."/>
            <person name="Clarke L."/>
            <person name="Csuros M."/>
            <person name="Glasscock J."/>
            <person name="Harris R.A."/>
            <person name="Havlak P."/>
            <person name="Jackson A.R."/>
            <person name="Jiang H."/>
            <person name="Liu Y."/>
            <person name="Messina D.N."/>
            <person name="Shen Y."/>
            <person name="Song H.X.-Z."/>
            <person name="Wylie T."/>
            <person name="Zhang L."/>
            <person name="Birney E."/>
            <person name="Han K."/>
            <person name="Konkel M.K."/>
            <person name="Lee J."/>
            <person name="Smit A.F.A."/>
            <person name="Ullmer B."/>
            <person name="Wang H."/>
            <person name="Xing J."/>
            <person name="Burhans R."/>
            <person name="Cheng Z."/>
            <person name="Karro J.E."/>
            <person name="Ma J."/>
            <person name="Raney B."/>
            <person name="She X."/>
            <person name="Cox M.J."/>
            <person name="Demuth J.P."/>
            <person name="Dumas L.J."/>
            <person name="Han S.-G."/>
            <person name="Hopkins J."/>
            <person name="Karimpour-Fard A."/>
            <person name="Kim Y.H."/>
            <person name="Pollack J.R."/>
            <person name="Vinar T."/>
            <person name="Addo-Quaye C."/>
            <person name="Degenhardt J."/>
            <person name="Denby A."/>
            <person name="Hubisz M.J."/>
            <person name="Indap A."/>
            <person name="Kosiol C."/>
            <person name="Lahn B.T."/>
            <person name="Lawson H.A."/>
            <person name="Marklein A."/>
            <person name="Nielsen R."/>
            <person name="Vallender E.J."/>
            <person name="Clark A.G."/>
            <person name="Ferguson B."/>
            <person name="Hernandez R.D."/>
            <person name="Hirani K."/>
            <person name="Kehrer-Sawatzki H."/>
            <person name="Kolb J."/>
            <person name="Patil S."/>
            <person name="Pu L.-L."/>
            <person name="Ren Y."/>
            <person name="Smith D.G."/>
            <person name="Wheeler D.A."/>
            <person name="Schenck I."/>
            <person name="Ball E.V."/>
            <person name="Chen R."/>
            <person name="Cooper D.N."/>
            <person name="Giardine B."/>
            <person name="Hsu F."/>
            <person name="Kent W.J."/>
            <person name="Lesk A."/>
            <person name="Nelson D.L."/>
            <person name="O'brien W.E."/>
            <person name="Pruefer K."/>
            <person name="Stenson P.D."/>
            <person name="Wallace J.C."/>
            <person name="Ke H."/>
            <person name="Liu X.-M."/>
            <person name="Wang P."/>
            <person name="Xiang A.P."/>
            <person name="Yang F."/>
            <person name="Barber G.P."/>
            <person name="Haussler D."/>
            <person name="Karolchik D."/>
            <person name="Kern A.D."/>
            <person name="Kuhn R.M."/>
            <person name="Smith K.E."/>
            <person name="Zwieg A.S."/>
        </authorList>
    </citation>
    <scope>NUCLEOTIDE SEQUENCE [LARGE SCALE GENOMIC DNA]</scope>
    <source>
        <strain evidence="2">17573</strain>
    </source>
</reference>
<dbReference type="Ensembl" id="ENSMMUT00000103006.1">
    <property type="protein sequence ID" value="ENSMMUP00000068887.1"/>
    <property type="gene ID" value="ENSMMUG00000051129.1"/>
</dbReference>
<accession>A0A5F7ZW84</accession>